<evidence type="ECO:0000259" key="4">
    <source>
        <dbReference type="PROSITE" id="PS51352"/>
    </source>
</evidence>
<dbReference type="GO" id="GO:0005737">
    <property type="term" value="C:cytoplasm"/>
    <property type="evidence" value="ECO:0007669"/>
    <property type="project" value="TreeGrafter"/>
</dbReference>
<comment type="caution">
    <text evidence="5">The sequence shown here is derived from an EMBL/GenBank/DDBJ whole genome shotgun (WGS) entry which is preliminary data.</text>
</comment>
<feature type="region of interest" description="Disordered" evidence="2">
    <location>
        <begin position="127"/>
        <end position="174"/>
    </location>
</feature>
<organism evidence="5 6">
    <name type="scientific">Nitzschia inconspicua</name>
    <dbReference type="NCBI Taxonomy" id="303405"/>
    <lineage>
        <taxon>Eukaryota</taxon>
        <taxon>Sar</taxon>
        <taxon>Stramenopiles</taxon>
        <taxon>Ochrophyta</taxon>
        <taxon>Bacillariophyta</taxon>
        <taxon>Bacillariophyceae</taxon>
        <taxon>Bacillariophycidae</taxon>
        <taxon>Bacillariales</taxon>
        <taxon>Bacillariaceae</taxon>
        <taxon>Nitzschia</taxon>
    </lineage>
</organism>
<accession>A0A9K3PIG5</accession>
<proteinExistence type="predicted"/>
<dbReference type="GO" id="GO:0015035">
    <property type="term" value="F:protein-disulfide reductase activity"/>
    <property type="evidence" value="ECO:0007669"/>
    <property type="project" value="TreeGrafter"/>
</dbReference>
<evidence type="ECO:0000313" key="6">
    <source>
        <dbReference type="Proteomes" id="UP000693970"/>
    </source>
</evidence>
<dbReference type="Proteomes" id="UP000693970">
    <property type="component" value="Unassembled WGS sequence"/>
</dbReference>
<dbReference type="PANTHER" id="PTHR45663">
    <property type="entry name" value="GEO12009P1"/>
    <property type="match status" value="1"/>
</dbReference>
<dbReference type="CDD" id="cd02947">
    <property type="entry name" value="TRX_family"/>
    <property type="match status" value="1"/>
</dbReference>
<dbReference type="OrthoDB" id="2121326at2759"/>
<dbReference type="Pfam" id="PF00085">
    <property type="entry name" value="Thioredoxin"/>
    <property type="match status" value="1"/>
</dbReference>
<feature type="compositionally biased region" description="Polar residues" evidence="2">
    <location>
        <begin position="136"/>
        <end position="151"/>
    </location>
</feature>
<evidence type="ECO:0000256" key="3">
    <source>
        <dbReference type="SAM" id="SignalP"/>
    </source>
</evidence>
<reference evidence="5" key="2">
    <citation type="submission" date="2021-04" db="EMBL/GenBank/DDBJ databases">
        <authorList>
            <person name="Podell S."/>
        </authorList>
    </citation>
    <scope>NUCLEOTIDE SEQUENCE</scope>
    <source>
        <strain evidence="5">Hildebrandi</strain>
    </source>
</reference>
<evidence type="ECO:0000256" key="2">
    <source>
        <dbReference type="SAM" id="MobiDB-lite"/>
    </source>
</evidence>
<feature type="signal peptide" evidence="3">
    <location>
        <begin position="1"/>
        <end position="21"/>
    </location>
</feature>
<reference evidence="5" key="1">
    <citation type="journal article" date="2021" name="Sci. Rep.">
        <title>Diploid genomic architecture of Nitzschia inconspicua, an elite biomass production diatom.</title>
        <authorList>
            <person name="Oliver A."/>
            <person name="Podell S."/>
            <person name="Pinowska A."/>
            <person name="Traller J.C."/>
            <person name="Smith S.R."/>
            <person name="McClure R."/>
            <person name="Beliaev A."/>
            <person name="Bohutskyi P."/>
            <person name="Hill E.A."/>
            <person name="Rabines A."/>
            <person name="Zheng H."/>
            <person name="Allen L.Z."/>
            <person name="Kuo A."/>
            <person name="Grigoriev I.V."/>
            <person name="Allen A.E."/>
            <person name="Hazlebeck D."/>
            <person name="Allen E.E."/>
        </authorList>
    </citation>
    <scope>NUCLEOTIDE SEQUENCE</scope>
    <source>
        <strain evidence="5">Hildebrandi</strain>
    </source>
</reference>
<dbReference type="PROSITE" id="PS00194">
    <property type="entry name" value="THIOREDOXIN_1"/>
    <property type="match status" value="1"/>
</dbReference>
<keyword evidence="1" id="KW-1015">Disulfide bond</keyword>
<dbReference type="InterPro" id="IPR017937">
    <property type="entry name" value="Thioredoxin_CS"/>
</dbReference>
<dbReference type="PANTHER" id="PTHR45663:SF11">
    <property type="entry name" value="GEO12009P1"/>
    <property type="match status" value="1"/>
</dbReference>
<protein>
    <submittedName>
        <fullName evidence="5">Thioredoxin</fullName>
    </submittedName>
</protein>
<dbReference type="EMBL" id="JAGRRH010000021">
    <property type="protein sequence ID" value="KAG7346154.1"/>
    <property type="molecule type" value="Genomic_DNA"/>
</dbReference>
<dbReference type="PROSITE" id="PS51352">
    <property type="entry name" value="THIOREDOXIN_2"/>
    <property type="match status" value="1"/>
</dbReference>
<feature type="chain" id="PRO_5039904058" evidence="3">
    <location>
        <begin position="22"/>
        <end position="339"/>
    </location>
</feature>
<feature type="region of interest" description="Disordered" evidence="2">
    <location>
        <begin position="37"/>
        <end position="86"/>
    </location>
</feature>
<feature type="domain" description="Thioredoxin" evidence="4">
    <location>
        <begin position="215"/>
        <end position="339"/>
    </location>
</feature>
<name>A0A9K3PIG5_9STRA</name>
<gene>
    <name evidence="5" type="ORF">IV203_005222</name>
</gene>
<evidence type="ECO:0000256" key="1">
    <source>
        <dbReference type="ARBA" id="ARBA00023157"/>
    </source>
</evidence>
<keyword evidence="3" id="KW-0732">Signal</keyword>
<keyword evidence="6" id="KW-1185">Reference proteome</keyword>
<dbReference type="AlphaFoldDB" id="A0A9K3PIG5"/>
<dbReference type="InterPro" id="IPR013766">
    <property type="entry name" value="Thioredoxin_domain"/>
</dbReference>
<sequence length="339" mass="38157">MLPTVLLFRLLSSFVFLKAAAFHGSIHVIRPPPSFVLSPSPSKRPSRSCRFLSAASPSTSDPQQQQDVASSSSSSETQNQPTTTIIPIESMRVKELQTELKILNIDYSDCFDKESLVERLKDVREGQRRLSVAPSPETNVEPNVSSTVESSTRTHDARPTTQQQLETKRKRPFDKDSKLQELRSMKVRELREECAKRRIRWAQFVEKEELVQALITSIERSAEFSVSGVMMPGEVTDLTEEQLQEELSQSSEAPLLLDIYATWCGPCQMMTPQLKEAAAELANRVRVGKIDSDKYPTMARKLKANGLPTVLVLNGSEELDRIEGAMMKDQILKFVLPYI</sequence>
<evidence type="ECO:0000313" key="5">
    <source>
        <dbReference type="EMBL" id="KAG7346154.1"/>
    </source>
</evidence>